<evidence type="ECO:0000256" key="1">
    <source>
        <dbReference type="SAM" id="MobiDB-lite"/>
    </source>
</evidence>
<name>A0A8S3FCK4_9BILA</name>
<feature type="compositionally biased region" description="Polar residues" evidence="1">
    <location>
        <begin position="51"/>
        <end position="61"/>
    </location>
</feature>
<dbReference type="AlphaFoldDB" id="A0A8S3FCK4"/>
<evidence type="ECO:0000313" key="2">
    <source>
        <dbReference type="EMBL" id="CAF5115300.1"/>
    </source>
</evidence>
<gene>
    <name evidence="2" type="ORF">BYL167_LOCUS66281</name>
</gene>
<comment type="caution">
    <text evidence="2">The sequence shown here is derived from an EMBL/GenBank/DDBJ whole genome shotgun (WGS) entry which is preliminary data.</text>
</comment>
<proteinExistence type="predicted"/>
<dbReference type="EMBL" id="CAJOBH010242880">
    <property type="protein sequence ID" value="CAF5115300.1"/>
    <property type="molecule type" value="Genomic_DNA"/>
</dbReference>
<evidence type="ECO:0000313" key="3">
    <source>
        <dbReference type="Proteomes" id="UP000681967"/>
    </source>
</evidence>
<organism evidence="2 3">
    <name type="scientific">Rotaria magnacalcarata</name>
    <dbReference type="NCBI Taxonomy" id="392030"/>
    <lineage>
        <taxon>Eukaryota</taxon>
        <taxon>Metazoa</taxon>
        <taxon>Spiralia</taxon>
        <taxon>Gnathifera</taxon>
        <taxon>Rotifera</taxon>
        <taxon>Eurotatoria</taxon>
        <taxon>Bdelloidea</taxon>
        <taxon>Philodinida</taxon>
        <taxon>Philodinidae</taxon>
        <taxon>Rotaria</taxon>
    </lineage>
</organism>
<accession>A0A8S3FCK4</accession>
<feature type="non-terminal residue" evidence="2">
    <location>
        <position position="1"/>
    </location>
</feature>
<feature type="region of interest" description="Disordered" evidence="1">
    <location>
        <begin position="29"/>
        <end position="61"/>
    </location>
</feature>
<dbReference type="Proteomes" id="UP000681967">
    <property type="component" value="Unassembled WGS sequence"/>
</dbReference>
<reference evidence="2" key="1">
    <citation type="submission" date="2021-02" db="EMBL/GenBank/DDBJ databases">
        <authorList>
            <person name="Nowell W R."/>
        </authorList>
    </citation>
    <scope>NUCLEOTIDE SEQUENCE</scope>
</reference>
<feature type="compositionally biased region" description="Low complexity" evidence="1">
    <location>
        <begin position="31"/>
        <end position="40"/>
    </location>
</feature>
<protein>
    <submittedName>
        <fullName evidence="2">Uncharacterized protein</fullName>
    </submittedName>
</protein>
<sequence length="61" mass="6977">FFFNFTVNELVSARRLVHLLIKLGKITKSNQQPCQPSSPSMLPEDREVTDIMTQRNTSTNP</sequence>